<name>A0ACB9RR24_9MYRT</name>
<accession>A0ACB9RR24</accession>
<comment type="caution">
    <text evidence="1">The sequence shown here is derived from an EMBL/GenBank/DDBJ whole genome shotgun (WGS) entry which is preliminary data.</text>
</comment>
<evidence type="ECO:0000313" key="2">
    <source>
        <dbReference type="Proteomes" id="UP001057402"/>
    </source>
</evidence>
<organism evidence="1 2">
    <name type="scientific">Melastoma candidum</name>
    <dbReference type="NCBI Taxonomy" id="119954"/>
    <lineage>
        <taxon>Eukaryota</taxon>
        <taxon>Viridiplantae</taxon>
        <taxon>Streptophyta</taxon>
        <taxon>Embryophyta</taxon>
        <taxon>Tracheophyta</taxon>
        <taxon>Spermatophyta</taxon>
        <taxon>Magnoliopsida</taxon>
        <taxon>eudicotyledons</taxon>
        <taxon>Gunneridae</taxon>
        <taxon>Pentapetalae</taxon>
        <taxon>rosids</taxon>
        <taxon>malvids</taxon>
        <taxon>Myrtales</taxon>
        <taxon>Melastomataceae</taxon>
        <taxon>Melastomatoideae</taxon>
        <taxon>Melastomateae</taxon>
        <taxon>Melastoma</taxon>
    </lineage>
</organism>
<sequence>MKRGQPPDHPSYPSKMRDEADVARDDELLAALGYRVGSSAMAGVALKLQQLEEAMVSASQPDVFSHLSSDTVHYNPSHLSTWL</sequence>
<evidence type="ECO:0000313" key="1">
    <source>
        <dbReference type="EMBL" id="KAI4381463.1"/>
    </source>
</evidence>
<keyword evidence="2" id="KW-1185">Reference proteome</keyword>
<reference evidence="2" key="1">
    <citation type="journal article" date="2023" name="Front. Plant Sci.">
        <title>Chromosomal-level genome assembly of Melastoma candidum provides insights into trichome evolution.</title>
        <authorList>
            <person name="Zhong Y."/>
            <person name="Wu W."/>
            <person name="Sun C."/>
            <person name="Zou P."/>
            <person name="Liu Y."/>
            <person name="Dai S."/>
            <person name="Zhou R."/>
        </authorList>
    </citation>
    <scope>NUCLEOTIDE SEQUENCE [LARGE SCALE GENOMIC DNA]</scope>
</reference>
<protein>
    <submittedName>
        <fullName evidence="1">Uncharacterized protein</fullName>
    </submittedName>
</protein>
<dbReference type="Proteomes" id="UP001057402">
    <property type="component" value="Chromosome 3"/>
</dbReference>
<dbReference type="EMBL" id="CM042882">
    <property type="protein sequence ID" value="KAI4381463.1"/>
    <property type="molecule type" value="Genomic_DNA"/>
</dbReference>
<gene>
    <name evidence="1" type="ORF">MLD38_007532</name>
</gene>
<proteinExistence type="predicted"/>